<dbReference type="Proteomes" id="UP000692954">
    <property type="component" value="Unassembled WGS sequence"/>
</dbReference>
<gene>
    <name evidence="3" type="ORF">PSON_ATCC_30995.1.T0040425</name>
</gene>
<dbReference type="OrthoDB" id="293577at2759"/>
<feature type="coiled-coil region" evidence="1">
    <location>
        <begin position="298"/>
        <end position="325"/>
    </location>
</feature>
<evidence type="ECO:0000256" key="2">
    <source>
        <dbReference type="SAM" id="MobiDB-lite"/>
    </source>
</evidence>
<accession>A0A8S1K8B6</accession>
<comment type="caution">
    <text evidence="3">The sequence shown here is derived from an EMBL/GenBank/DDBJ whole genome shotgun (WGS) entry which is preliminary data.</text>
</comment>
<proteinExistence type="predicted"/>
<keyword evidence="4" id="KW-1185">Reference proteome</keyword>
<feature type="region of interest" description="Disordered" evidence="2">
    <location>
        <begin position="601"/>
        <end position="623"/>
    </location>
</feature>
<sequence length="623" mass="74687">MNTKITLRNSKQNSFLNSFQTTHRHTLSQGLELKIESPTNRETSGLTSFQSLKSSSMHLKKLVKSPTTQLKSARLFDLSDNFLNKRTSIVKMMQTFSNNYEIIQQSEPLENIDLQKLFPVEEQKKLQNNEIVPDGSKLRIFELKQDSNNWIQINRFRFHYFSIKIQGQESPVQVYVKCDQLRLLNYRMYISTAASFPTKFNCEAVVQSKYFKYQDKKHNDKFLDKYLYIAIYSEEDCDISVSFLYGNKFIKKIKPKREKPNYDKYKYWWQQSKFDMSYETDKINNNLDTRQYSREARKEKLIQSQDQLDIRMKNAMNKKKELCEDKKMDLLSKYQASEALKEIRNQQKFQQRIRQALAKFQISWFDVFLLIHLAENMKDMLDEAKKRTKYLAKGRLIVWKYRTTTMIKIKESGQTVDQRNLFKLCMAMCMFAFHNKKRIKTELSKVLRYFLNLTHQYCHFIQKHQELTTKVNYVKRVFKNLKQKEKAYKDRLWRILNKYAQEILHSLGAHFSNPKKRTYIVDSSALIKAMEDFLSLKKRKCQQFIQSYVREKDLKQKVVDLALNMMQPEMFDTPSYDDLYGIFRTYVQFKKITSQHSSTQSQQLKSQQQQQQQLQLQQQQQQQ</sequence>
<evidence type="ECO:0000313" key="4">
    <source>
        <dbReference type="Proteomes" id="UP000692954"/>
    </source>
</evidence>
<organism evidence="3 4">
    <name type="scientific">Paramecium sonneborni</name>
    <dbReference type="NCBI Taxonomy" id="65129"/>
    <lineage>
        <taxon>Eukaryota</taxon>
        <taxon>Sar</taxon>
        <taxon>Alveolata</taxon>
        <taxon>Ciliophora</taxon>
        <taxon>Intramacronucleata</taxon>
        <taxon>Oligohymenophorea</taxon>
        <taxon>Peniculida</taxon>
        <taxon>Parameciidae</taxon>
        <taxon>Paramecium</taxon>
    </lineage>
</organism>
<keyword evidence="1" id="KW-0175">Coiled coil</keyword>
<name>A0A8S1K8B6_9CILI</name>
<reference evidence="3" key="1">
    <citation type="submission" date="2021-01" db="EMBL/GenBank/DDBJ databases">
        <authorList>
            <consortium name="Genoscope - CEA"/>
            <person name="William W."/>
        </authorList>
    </citation>
    <scope>NUCLEOTIDE SEQUENCE</scope>
</reference>
<dbReference type="EMBL" id="CAJJDN010000004">
    <property type="protein sequence ID" value="CAD8050005.1"/>
    <property type="molecule type" value="Genomic_DNA"/>
</dbReference>
<evidence type="ECO:0000313" key="3">
    <source>
        <dbReference type="EMBL" id="CAD8050005.1"/>
    </source>
</evidence>
<evidence type="ECO:0000256" key="1">
    <source>
        <dbReference type="SAM" id="Coils"/>
    </source>
</evidence>
<dbReference type="AlphaFoldDB" id="A0A8S1K8B6"/>
<protein>
    <submittedName>
        <fullName evidence="3">Uncharacterized protein</fullName>
    </submittedName>
</protein>